<evidence type="ECO:0000256" key="4">
    <source>
        <dbReference type="ARBA" id="ARBA00022692"/>
    </source>
</evidence>
<name>A0A6J6JKS4_9ZZZZ</name>
<evidence type="ECO:0000256" key="6">
    <source>
        <dbReference type="ARBA" id="ARBA00023136"/>
    </source>
</evidence>
<dbReference type="Gene3D" id="1.20.1720.10">
    <property type="entry name" value="Multidrug resistance protein D"/>
    <property type="match status" value="1"/>
</dbReference>
<evidence type="ECO:0000313" key="9">
    <source>
        <dbReference type="EMBL" id="CAB4637095.1"/>
    </source>
</evidence>
<dbReference type="CDD" id="cd17502">
    <property type="entry name" value="MFS_Azr1_MDR_like"/>
    <property type="match status" value="1"/>
</dbReference>
<dbReference type="SUPFAM" id="SSF103473">
    <property type="entry name" value="MFS general substrate transporter"/>
    <property type="match status" value="1"/>
</dbReference>
<gene>
    <name evidence="9" type="ORF">UFOPK2086_00696</name>
</gene>
<dbReference type="GO" id="GO:0005886">
    <property type="term" value="C:plasma membrane"/>
    <property type="evidence" value="ECO:0007669"/>
    <property type="project" value="UniProtKB-SubCell"/>
</dbReference>
<accession>A0A6J6JKS4</accession>
<dbReference type="EMBL" id="CAEZVQ010000080">
    <property type="protein sequence ID" value="CAB4637095.1"/>
    <property type="molecule type" value="Genomic_DNA"/>
</dbReference>
<dbReference type="PROSITE" id="PS00216">
    <property type="entry name" value="SUGAR_TRANSPORT_1"/>
    <property type="match status" value="1"/>
</dbReference>
<protein>
    <submittedName>
        <fullName evidence="9">Unannotated protein</fullName>
    </submittedName>
</protein>
<feature type="transmembrane region" description="Helical" evidence="7">
    <location>
        <begin position="144"/>
        <end position="168"/>
    </location>
</feature>
<keyword evidence="3" id="KW-1003">Cell membrane</keyword>
<sequence>MNPMAKESSVPGFTQTRLIMVLGALATATMLANLETSIIATALPKIVGDFNSFESFAWVGTSYIVTSAIATPLLGKLSDIYGRRRIFQITMFIFLVGSFLCGAAGSMGQLIAARAFQGLGGGGIQALSFAVIGDIIPPRDRGRYMGYFTLAFVGSAILGPLVGGFIIDHYEWKWIFWINVPFILIVGTVTHFALKLPFKRKEAKLDYAGAALLSFTIATLMIGLEEGRKGWTETNVLLLFASAAVGLFAFIQVEKRASEPMIPLHLFSNKVVFRAAMLGMIAGTIVYGSGSFLALYFQDALFVSPTESGLRSLPQMVGVTAATFGVGRLISKTGRYKPFPIIGSTLATMGLIAMAQIDGTTRYIFLVVPMILMGFGAASIFTSTSIASQNGVEYHDLGVATATVMFFRSLGGSFGLAIFGTLLNSTIRSEIPARVPNIAPEDASTLIRSPEMIQRLPAIPRQAVIDSIALGTSRIFWCCAALMALAVVLAWLLPEIPLKQRAGLSDALEDKAPAH</sequence>
<evidence type="ECO:0000259" key="8">
    <source>
        <dbReference type="PROSITE" id="PS50850"/>
    </source>
</evidence>
<dbReference type="InterPro" id="IPR004638">
    <property type="entry name" value="EmrB-like"/>
</dbReference>
<feature type="transmembrane region" description="Helical" evidence="7">
    <location>
        <begin position="474"/>
        <end position="493"/>
    </location>
</feature>
<evidence type="ECO:0000256" key="7">
    <source>
        <dbReference type="SAM" id="Phobius"/>
    </source>
</evidence>
<dbReference type="Pfam" id="PF07690">
    <property type="entry name" value="MFS_1"/>
    <property type="match status" value="1"/>
</dbReference>
<organism evidence="9">
    <name type="scientific">freshwater metagenome</name>
    <dbReference type="NCBI Taxonomy" id="449393"/>
    <lineage>
        <taxon>unclassified sequences</taxon>
        <taxon>metagenomes</taxon>
        <taxon>ecological metagenomes</taxon>
    </lineage>
</organism>
<dbReference type="GO" id="GO:0022857">
    <property type="term" value="F:transmembrane transporter activity"/>
    <property type="evidence" value="ECO:0007669"/>
    <property type="project" value="InterPro"/>
</dbReference>
<reference evidence="9" key="1">
    <citation type="submission" date="2020-05" db="EMBL/GenBank/DDBJ databases">
        <authorList>
            <person name="Chiriac C."/>
            <person name="Salcher M."/>
            <person name="Ghai R."/>
            <person name="Kavagutti S V."/>
        </authorList>
    </citation>
    <scope>NUCLEOTIDE SEQUENCE</scope>
</reference>
<evidence type="ECO:0000256" key="3">
    <source>
        <dbReference type="ARBA" id="ARBA00022475"/>
    </source>
</evidence>
<feature type="transmembrane region" description="Helical" evidence="7">
    <location>
        <begin position="363"/>
        <end position="387"/>
    </location>
</feature>
<dbReference type="PANTHER" id="PTHR23501">
    <property type="entry name" value="MAJOR FACILITATOR SUPERFAMILY"/>
    <property type="match status" value="1"/>
</dbReference>
<keyword evidence="2" id="KW-0813">Transport</keyword>
<feature type="transmembrane region" description="Helical" evidence="7">
    <location>
        <begin position="236"/>
        <end position="254"/>
    </location>
</feature>
<dbReference type="AlphaFoldDB" id="A0A6J6JKS4"/>
<feature type="transmembrane region" description="Helical" evidence="7">
    <location>
        <begin position="86"/>
        <end position="105"/>
    </location>
</feature>
<feature type="transmembrane region" description="Helical" evidence="7">
    <location>
        <begin position="275"/>
        <end position="297"/>
    </location>
</feature>
<dbReference type="InterPro" id="IPR011701">
    <property type="entry name" value="MFS"/>
</dbReference>
<evidence type="ECO:0000256" key="2">
    <source>
        <dbReference type="ARBA" id="ARBA00022448"/>
    </source>
</evidence>
<dbReference type="Gene3D" id="1.20.1250.20">
    <property type="entry name" value="MFS general substrate transporter like domains"/>
    <property type="match status" value="1"/>
</dbReference>
<keyword evidence="6 7" id="KW-0472">Membrane</keyword>
<dbReference type="PROSITE" id="PS50850">
    <property type="entry name" value="MFS"/>
    <property type="match status" value="1"/>
</dbReference>
<evidence type="ECO:0000256" key="5">
    <source>
        <dbReference type="ARBA" id="ARBA00022989"/>
    </source>
</evidence>
<dbReference type="InterPro" id="IPR020846">
    <property type="entry name" value="MFS_dom"/>
</dbReference>
<feature type="transmembrane region" description="Helical" evidence="7">
    <location>
        <begin position="56"/>
        <end position="74"/>
    </location>
</feature>
<comment type="subcellular location">
    <subcellularLocation>
        <location evidence="1">Cell membrane</location>
        <topology evidence="1">Multi-pass membrane protein</topology>
    </subcellularLocation>
</comment>
<proteinExistence type="predicted"/>
<feature type="domain" description="Major facilitator superfamily (MFS) profile" evidence="8">
    <location>
        <begin position="21"/>
        <end position="498"/>
    </location>
</feature>
<feature type="transmembrane region" description="Helical" evidence="7">
    <location>
        <begin position="399"/>
        <end position="423"/>
    </location>
</feature>
<evidence type="ECO:0000256" key="1">
    <source>
        <dbReference type="ARBA" id="ARBA00004651"/>
    </source>
</evidence>
<keyword evidence="4 7" id="KW-0812">Transmembrane</keyword>
<dbReference type="NCBIfam" id="TIGR00711">
    <property type="entry name" value="efflux_EmrB"/>
    <property type="match status" value="1"/>
</dbReference>
<dbReference type="FunFam" id="1.20.1720.10:FF:000004">
    <property type="entry name" value="EmrB/QacA family drug resistance transporter"/>
    <property type="match status" value="1"/>
</dbReference>
<feature type="transmembrane region" description="Helical" evidence="7">
    <location>
        <begin position="174"/>
        <end position="193"/>
    </location>
</feature>
<dbReference type="PANTHER" id="PTHR23501:SF197">
    <property type="entry name" value="COMD"/>
    <property type="match status" value="1"/>
</dbReference>
<dbReference type="InterPro" id="IPR005829">
    <property type="entry name" value="Sugar_transporter_CS"/>
</dbReference>
<dbReference type="InterPro" id="IPR036259">
    <property type="entry name" value="MFS_trans_sf"/>
</dbReference>
<feature type="transmembrane region" description="Helical" evidence="7">
    <location>
        <begin position="205"/>
        <end position="224"/>
    </location>
</feature>
<keyword evidence="5 7" id="KW-1133">Transmembrane helix</keyword>